<dbReference type="EMBL" id="QUNI01000002">
    <property type="protein sequence ID" value="REH00886.1"/>
    <property type="molecule type" value="Genomic_DNA"/>
</dbReference>
<comment type="caution">
    <text evidence="4">The sequence shown here is derived from an EMBL/GenBank/DDBJ whole genome shotgun (WGS) entry which is preliminary data.</text>
</comment>
<feature type="domain" description="AMP-dependent synthetase/ligase" evidence="3">
    <location>
        <begin position="59"/>
        <end position="211"/>
    </location>
</feature>
<dbReference type="AlphaFoldDB" id="A0A3E0ERY2"/>
<dbReference type="InterPro" id="IPR042099">
    <property type="entry name" value="ANL_N_sf"/>
</dbReference>
<dbReference type="Proteomes" id="UP000257136">
    <property type="component" value="Unassembled WGS sequence"/>
</dbReference>
<evidence type="ECO:0000313" key="4">
    <source>
        <dbReference type="EMBL" id="REH00886.1"/>
    </source>
</evidence>
<dbReference type="GO" id="GO:0031956">
    <property type="term" value="F:medium-chain fatty acid-CoA ligase activity"/>
    <property type="evidence" value="ECO:0007669"/>
    <property type="project" value="TreeGrafter"/>
</dbReference>
<keyword evidence="5" id="KW-1185">Reference proteome</keyword>
<dbReference type="Gene3D" id="3.40.50.12780">
    <property type="entry name" value="N-terminal domain of ligase-like"/>
    <property type="match status" value="1"/>
</dbReference>
<dbReference type="PANTHER" id="PTHR43201">
    <property type="entry name" value="ACYL-COA SYNTHETASE"/>
    <property type="match status" value="1"/>
</dbReference>
<reference evidence="4 5" key="1">
    <citation type="submission" date="2018-08" db="EMBL/GenBank/DDBJ databases">
        <title>Genomic Encyclopedia of Archaeal and Bacterial Type Strains, Phase II (KMG-II): from individual species to whole genera.</title>
        <authorList>
            <person name="Goeker M."/>
        </authorList>
    </citation>
    <scope>NUCLEOTIDE SEQUENCE [LARGE SCALE GENOMIC DNA]</scope>
    <source>
        <strain evidence="4 5">DSM 100880</strain>
    </source>
</reference>
<evidence type="ECO:0000256" key="1">
    <source>
        <dbReference type="ARBA" id="ARBA00006432"/>
    </source>
</evidence>
<evidence type="ECO:0000259" key="3">
    <source>
        <dbReference type="Pfam" id="PF00501"/>
    </source>
</evidence>
<evidence type="ECO:0000313" key="5">
    <source>
        <dbReference type="Proteomes" id="UP000257136"/>
    </source>
</evidence>
<gene>
    <name evidence="4" type="ORF">C8P67_102137</name>
</gene>
<dbReference type="OrthoDB" id="8870348at2"/>
<evidence type="ECO:0000256" key="2">
    <source>
        <dbReference type="ARBA" id="ARBA00022598"/>
    </source>
</evidence>
<dbReference type="InterPro" id="IPR045851">
    <property type="entry name" value="AMP-bd_C_sf"/>
</dbReference>
<dbReference type="RefSeq" id="WP_115810354.1">
    <property type="nucleotide sequence ID" value="NZ_QUNI01000002.1"/>
</dbReference>
<dbReference type="GO" id="GO:0006631">
    <property type="term" value="P:fatty acid metabolic process"/>
    <property type="evidence" value="ECO:0007669"/>
    <property type="project" value="TreeGrafter"/>
</dbReference>
<dbReference type="Pfam" id="PF00501">
    <property type="entry name" value="AMP-binding"/>
    <property type="match status" value="1"/>
</dbReference>
<proteinExistence type="inferred from homology"/>
<sequence>MSAITYKNVHNHFKINGHHLTKEDLCRIAYSFIKEGADFEQAVGDFLLDWFDDKSYIDMFTSGTTGEPKTIRVEKEAMVQSAISTGDFFGLEPGNKVLHCLPVNYVAGKMMFVRSFILGLDMDFVEPSSNPLEYNDQKYDFAAMVPLQAKNSINKLTNIKKIIIGGVKVHKSLEQELVKLPVQIYETYGMTETITHIAAKKIGTEAFTTLPNVTVSINENQCLEILAKNIRNEKIVTNDIVKLISDTQFVWLGRFDNVINSGGIKIMPEQVESKLSTLIPRRYFVNGEQDDSLGEKVVLYVEGETIDINNSVFDVLDKYEKPKDIIFIPKFKETATGKIMREESKKLVIAN</sequence>
<dbReference type="Gene3D" id="3.30.300.30">
    <property type="match status" value="1"/>
</dbReference>
<keyword evidence="2 4" id="KW-0436">Ligase</keyword>
<dbReference type="PANTHER" id="PTHR43201:SF5">
    <property type="entry name" value="MEDIUM-CHAIN ACYL-COA LIGASE ACSF2, MITOCHONDRIAL"/>
    <property type="match status" value="1"/>
</dbReference>
<organism evidence="4 5">
    <name type="scientific">Flavobacterium aquicola</name>
    <dbReference type="NCBI Taxonomy" id="1682742"/>
    <lineage>
        <taxon>Bacteria</taxon>
        <taxon>Pseudomonadati</taxon>
        <taxon>Bacteroidota</taxon>
        <taxon>Flavobacteriia</taxon>
        <taxon>Flavobacteriales</taxon>
        <taxon>Flavobacteriaceae</taxon>
        <taxon>Flavobacterium</taxon>
    </lineage>
</organism>
<accession>A0A3E0ERY2</accession>
<dbReference type="InterPro" id="IPR000873">
    <property type="entry name" value="AMP-dep_synth/lig_dom"/>
</dbReference>
<name>A0A3E0ERY2_9FLAO</name>
<comment type="similarity">
    <text evidence="1">Belongs to the ATP-dependent AMP-binding enzyme family.</text>
</comment>
<protein>
    <submittedName>
        <fullName evidence="4">O-succinylbenzoic acid--CoA ligase</fullName>
    </submittedName>
</protein>
<dbReference type="SUPFAM" id="SSF56801">
    <property type="entry name" value="Acetyl-CoA synthetase-like"/>
    <property type="match status" value="1"/>
</dbReference>